<keyword evidence="2" id="KW-1185">Reference proteome</keyword>
<dbReference type="GeneID" id="63145967"/>
<sequence length="159" mass="18847">MDNSFVFLYLSFPILFMLHELEEIAYMNEWLQKKLQLERVPQFLRKMNVPSSRQFTLMALEEYLLIILIAGICYYFSYHEFYVSVIIAYNIHILVHLGQAIYLNSYVPGLVLGLFSFLVLLRILLNYIPILNYHLLFILIPLSLVLLCLNLLFIHKLIK</sequence>
<evidence type="ECO:0000313" key="1">
    <source>
        <dbReference type="EMBL" id="RSU03767.1"/>
    </source>
</evidence>
<evidence type="ECO:0008006" key="3">
    <source>
        <dbReference type="Google" id="ProtNLM"/>
    </source>
</evidence>
<name>A0A369AZ73_9ENTE</name>
<dbReference type="OrthoDB" id="2340048at2"/>
<dbReference type="AlphaFoldDB" id="A0A369AZ73"/>
<accession>A0A369AZ73</accession>
<dbReference type="Pfam" id="PF13787">
    <property type="entry name" value="HXXEE"/>
    <property type="match status" value="1"/>
</dbReference>
<organism evidence="1 2">
    <name type="scientific">Vagococcus fluvialis</name>
    <dbReference type="NCBI Taxonomy" id="2738"/>
    <lineage>
        <taxon>Bacteria</taxon>
        <taxon>Bacillati</taxon>
        <taxon>Bacillota</taxon>
        <taxon>Bacilli</taxon>
        <taxon>Lactobacillales</taxon>
        <taxon>Enterococcaceae</taxon>
        <taxon>Vagococcus</taxon>
    </lineage>
</organism>
<evidence type="ECO:0000313" key="2">
    <source>
        <dbReference type="Proteomes" id="UP000288197"/>
    </source>
</evidence>
<reference evidence="1 2" key="1">
    <citation type="submission" date="2017-05" db="EMBL/GenBank/DDBJ databases">
        <title>Vagococcus spp. assemblies.</title>
        <authorList>
            <person name="Gulvik C.A."/>
        </authorList>
    </citation>
    <scope>NUCLEOTIDE SEQUENCE [LARGE SCALE GENOMIC DNA]</scope>
    <source>
        <strain evidence="1 2">NCFB 2497</strain>
    </source>
</reference>
<proteinExistence type="predicted"/>
<gene>
    <name evidence="1" type="ORF">CBF32_03605</name>
</gene>
<comment type="caution">
    <text evidence="1">The sequence shown here is derived from an EMBL/GenBank/DDBJ whole genome shotgun (WGS) entry which is preliminary data.</text>
</comment>
<dbReference type="InterPro" id="IPR025671">
    <property type="entry name" value="HXXEE"/>
</dbReference>
<dbReference type="Proteomes" id="UP000288197">
    <property type="component" value="Unassembled WGS sequence"/>
</dbReference>
<protein>
    <recommendedName>
        <fullName evidence="3">HXXEE domain-containing protein</fullName>
    </recommendedName>
</protein>
<dbReference type="EMBL" id="NGJX01000003">
    <property type="protein sequence ID" value="RSU03767.1"/>
    <property type="molecule type" value="Genomic_DNA"/>
</dbReference>
<dbReference type="RefSeq" id="WP_114289158.1">
    <property type="nucleotide sequence ID" value="NZ_CP081470.1"/>
</dbReference>